<dbReference type="GO" id="GO:0016740">
    <property type="term" value="F:transferase activity"/>
    <property type="evidence" value="ECO:0007669"/>
    <property type="project" value="UniProtKB-KW"/>
</dbReference>
<dbReference type="EMBL" id="JAAMRR010001607">
    <property type="protein sequence ID" value="NGX99531.1"/>
    <property type="molecule type" value="Genomic_DNA"/>
</dbReference>
<dbReference type="SUPFAM" id="SSF53756">
    <property type="entry name" value="UDP-Glycosyltransferase/glycogen phosphorylase"/>
    <property type="match status" value="1"/>
</dbReference>
<dbReference type="Pfam" id="PF13692">
    <property type="entry name" value="Glyco_trans_1_4"/>
    <property type="match status" value="1"/>
</dbReference>
<dbReference type="Gene3D" id="3.40.50.2000">
    <property type="entry name" value="Glycogen Phosphorylase B"/>
    <property type="match status" value="1"/>
</dbReference>
<dbReference type="Proteomes" id="UP000480266">
    <property type="component" value="Unassembled WGS sequence"/>
</dbReference>
<evidence type="ECO:0000313" key="1">
    <source>
        <dbReference type="EMBL" id="NGX99531.1"/>
    </source>
</evidence>
<comment type="caution">
    <text evidence="1">The sequence shown here is derived from an EMBL/GenBank/DDBJ whole genome shotgun (WGS) entry which is preliminary data.</text>
</comment>
<organism evidence="1 2">
    <name type="scientific">Candidatus Afipia apatlaquensis</name>
    <dbReference type="NCBI Taxonomy" id="2712852"/>
    <lineage>
        <taxon>Bacteria</taxon>
        <taxon>Pseudomonadati</taxon>
        <taxon>Pseudomonadota</taxon>
        <taxon>Alphaproteobacteria</taxon>
        <taxon>Hyphomicrobiales</taxon>
        <taxon>Nitrobacteraceae</taxon>
        <taxon>Afipia</taxon>
    </lineage>
</organism>
<keyword evidence="2" id="KW-1185">Reference proteome</keyword>
<dbReference type="CDD" id="cd03801">
    <property type="entry name" value="GT4_PimA-like"/>
    <property type="match status" value="1"/>
</dbReference>
<dbReference type="PANTHER" id="PTHR12526">
    <property type="entry name" value="GLYCOSYLTRANSFERASE"/>
    <property type="match status" value="1"/>
</dbReference>
<proteinExistence type="predicted"/>
<accession>A0A7C9VSI8</accession>
<sequence>MIGFSKVRGRILIVDHSTPKPDQDSGSASTFSYLQILARSGYKITFAPFDLQKAGRYSQALQQLGIEVLSSPKWHSIYNIIETLGPRQDIILFYRAHVAVHLFDLARNAAPKTKILFHPIDLHFLRMEREAALGNDPSQIRSAGEMRVTELDLIQRADATIVVSTYEKELLKTLAPGAPVHQIPILRETPSAPSAVSGTAWFGNQWAKLRGKKPPSALSIAGFDDRRDILFIGGFGHTPNADAVLWFTREVWPHLLAKGFRERLVIVGSKIPSEISDLASDSIDVRGYVEDLQPLFSDCRLSIAPLRFGGGIKGKIVTSLSYGVPVVATTIAAEGMQLVHNENILIADSPLHMADQILAACSDPVLWQKLSSNGHAAFASQFSHAAGKDRVLAVIEGLMTAPLKNESVRETSTDRAS</sequence>
<gene>
    <name evidence="1" type="ORF">G4V63_31390</name>
</gene>
<evidence type="ECO:0000313" key="2">
    <source>
        <dbReference type="Proteomes" id="UP000480266"/>
    </source>
</evidence>
<protein>
    <submittedName>
        <fullName evidence="1">Glycosyltransferase family 4 protein</fullName>
    </submittedName>
</protein>
<reference evidence="1" key="1">
    <citation type="submission" date="2020-02" db="EMBL/GenBank/DDBJ databases">
        <title>Draft genome sequence of Candidatus Afipia apatlaquensis IBT-C3, a potential strain for decolorization of textile dyes.</title>
        <authorList>
            <person name="Sanchez-Reyes A."/>
            <person name="Breton-Deval L."/>
            <person name="Mangelson H."/>
            <person name="Sanchez-Flores A."/>
        </authorList>
    </citation>
    <scope>NUCLEOTIDE SEQUENCE [LARGE SCALE GENOMIC DNA]</scope>
    <source>
        <strain evidence="1">IBT-C3</strain>
    </source>
</reference>
<dbReference type="AlphaFoldDB" id="A0A7C9VSI8"/>
<name>A0A7C9VSI8_9BRAD</name>
<dbReference type="PANTHER" id="PTHR12526:SF584">
    <property type="entry name" value="GLYCOSYLTRANSFERASE"/>
    <property type="match status" value="1"/>
</dbReference>